<dbReference type="OrthoDB" id="333383at2"/>
<reference evidence="2 3" key="1">
    <citation type="submission" date="2018-11" db="EMBL/GenBank/DDBJ databases">
        <title>Chitinophaga lutea sp.nov., isolate from arsenic contaminated soil.</title>
        <authorList>
            <person name="Zong Y."/>
        </authorList>
    </citation>
    <scope>NUCLEOTIDE SEQUENCE [LARGE SCALE GENOMIC DNA]</scope>
    <source>
        <strain evidence="2 3">ZY74</strain>
    </source>
</reference>
<name>A0A3N4PAU7_9BACT</name>
<feature type="domain" description="SnoaL-like" evidence="1">
    <location>
        <begin position="12"/>
        <end position="96"/>
    </location>
</feature>
<evidence type="ECO:0000259" key="1">
    <source>
        <dbReference type="Pfam" id="PF12680"/>
    </source>
</evidence>
<organism evidence="2 3">
    <name type="scientific">Chitinophaga lutea</name>
    <dbReference type="NCBI Taxonomy" id="2488634"/>
    <lineage>
        <taxon>Bacteria</taxon>
        <taxon>Pseudomonadati</taxon>
        <taxon>Bacteroidota</taxon>
        <taxon>Chitinophagia</taxon>
        <taxon>Chitinophagales</taxon>
        <taxon>Chitinophagaceae</taxon>
        <taxon>Chitinophaga</taxon>
    </lineage>
</organism>
<dbReference type="EMBL" id="RPDH01000003">
    <property type="protein sequence ID" value="RPE05753.1"/>
    <property type="molecule type" value="Genomic_DNA"/>
</dbReference>
<evidence type="ECO:0000313" key="3">
    <source>
        <dbReference type="Proteomes" id="UP000278351"/>
    </source>
</evidence>
<dbReference type="AlphaFoldDB" id="A0A3N4PAU7"/>
<dbReference type="Pfam" id="PF12680">
    <property type="entry name" value="SnoaL_2"/>
    <property type="match status" value="1"/>
</dbReference>
<keyword evidence="3" id="KW-1185">Reference proteome</keyword>
<dbReference type="Proteomes" id="UP000278351">
    <property type="component" value="Unassembled WGS sequence"/>
</dbReference>
<proteinExistence type="predicted"/>
<protein>
    <submittedName>
        <fullName evidence="2">Nuclear transport factor 2 family protein</fullName>
    </submittedName>
</protein>
<sequence length="118" mass="13521">MITRQQALDFAHEWVSAWNAHDLDRVLSHYTDDFEMSSPFIVAMGIEPSGTLKGKDKVGDYWRKAMVKYPDLHFGLIETFSCVNTIIIYYTSIAGKKAAEFFTLNEEGKVYKAMGHYD</sequence>
<dbReference type="RefSeq" id="WP_123849406.1">
    <property type="nucleotide sequence ID" value="NZ_RPDH01000003.1"/>
</dbReference>
<dbReference type="SUPFAM" id="SSF54427">
    <property type="entry name" value="NTF2-like"/>
    <property type="match status" value="1"/>
</dbReference>
<comment type="caution">
    <text evidence="2">The sequence shown here is derived from an EMBL/GenBank/DDBJ whole genome shotgun (WGS) entry which is preliminary data.</text>
</comment>
<evidence type="ECO:0000313" key="2">
    <source>
        <dbReference type="EMBL" id="RPE05753.1"/>
    </source>
</evidence>
<dbReference type="Gene3D" id="3.10.450.50">
    <property type="match status" value="1"/>
</dbReference>
<dbReference type="InterPro" id="IPR037401">
    <property type="entry name" value="SnoaL-like"/>
</dbReference>
<dbReference type="InterPro" id="IPR032710">
    <property type="entry name" value="NTF2-like_dom_sf"/>
</dbReference>
<gene>
    <name evidence="2" type="ORF">EGT74_25660</name>
</gene>
<accession>A0A3N4PAU7</accession>